<evidence type="ECO:0000256" key="1">
    <source>
        <dbReference type="SAM" id="Phobius"/>
    </source>
</evidence>
<keyword evidence="3" id="KW-1185">Reference proteome</keyword>
<keyword evidence="1" id="KW-1133">Transmembrane helix</keyword>
<organism evidence="2 3">
    <name type="scientific">Aspergillus taichungensis</name>
    <dbReference type="NCBI Taxonomy" id="482145"/>
    <lineage>
        <taxon>Eukaryota</taxon>
        <taxon>Fungi</taxon>
        <taxon>Dikarya</taxon>
        <taxon>Ascomycota</taxon>
        <taxon>Pezizomycotina</taxon>
        <taxon>Eurotiomycetes</taxon>
        <taxon>Eurotiomycetidae</taxon>
        <taxon>Eurotiales</taxon>
        <taxon>Aspergillaceae</taxon>
        <taxon>Aspergillus</taxon>
        <taxon>Aspergillus subgen. Circumdati</taxon>
    </lineage>
</organism>
<protein>
    <submittedName>
        <fullName evidence="2">Uncharacterized protein</fullName>
    </submittedName>
</protein>
<feature type="transmembrane region" description="Helical" evidence="1">
    <location>
        <begin position="79"/>
        <end position="100"/>
    </location>
</feature>
<sequence>MDRPFLRVKSHRVSPPVLHPIHDLLLHSAKSTDTFPSQIGKGSTLGRVSGNSDTVWANDSGQILKLSCRTRRRHGEPGGFGGFQSVLLSFCCFFFLSFPVSRLEKYTLSRPPAEYCRPIASCSSVFLTQAGCNFEYVSGLNPQFPIKEQPPPPSHSS</sequence>
<reference evidence="3" key="1">
    <citation type="submission" date="2017-12" db="EMBL/GenBank/DDBJ databases">
        <authorList>
            <consortium name="DOE Joint Genome Institute"/>
            <person name="Mondo S.J."/>
            <person name="Kjaerbolling I."/>
            <person name="Vesth T.C."/>
            <person name="Frisvad J.C."/>
            <person name="Nybo J.L."/>
            <person name="Theobald S."/>
            <person name="Kuo A."/>
            <person name="Bowyer P."/>
            <person name="Matsuda Y."/>
            <person name="Lyhne E.K."/>
            <person name="Kogle M.E."/>
            <person name="Clum A."/>
            <person name="Lipzen A."/>
            <person name="Salamov A."/>
            <person name="Ngan C.Y."/>
            <person name="Daum C."/>
            <person name="Chiniquy J."/>
            <person name="Barry K."/>
            <person name="LaButti K."/>
            <person name="Haridas S."/>
            <person name="Simmons B.A."/>
            <person name="Magnuson J.K."/>
            <person name="Mortensen U.H."/>
            <person name="Larsen T.O."/>
            <person name="Grigoriev I.V."/>
            <person name="Baker S.E."/>
            <person name="Andersen M.R."/>
            <person name="Nordberg H.P."/>
            <person name="Cantor M.N."/>
            <person name="Hua S.X."/>
        </authorList>
    </citation>
    <scope>NUCLEOTIDE SEQUENCE [LARGE SCALE GENOMIC DNA]</scope>
    <source>
        <strain evidence="3">IBT 19404</strain>
    </source>
</reference>
<name>A0A2J5HM36_9EURO</name>
<keyword evidence="1" id="KW-0812">Transmembrane</keyword>
<evidence type="ECO:0000313" key="2">
    <source>
        <dbReference type="EMBL" id="PLN78199.1"/>
    </source>
</evidence>
<gene>
    <name evidence="2" type="ORF">BDW42DRAFT_146628</name>
</gene>
<accession>A0A2J5HM36</accession>
<dbReference type="EMBL" id="KZ559581">
    <property type="protein sequence ID" value="PLN78199.1"/>
    <property type="molecule type" value="Genomic_DNA"/>
</dbReference>
<keyword evidence="1" id="KW-0472">Membrane</keyword>
<evidence type="ECO:0000313" key="3">
    <source>
        <dbReference type="Proteomes" id="UP000235023"/>
    </source>
</evidence>
<proteinExistence type="predicted"/>
<dbReference type="AlphaFoldDB" id="A0A2J5HM36"/>
<dbReference type="Proteomes" id="UP000235023">
    <property type="component" value="Unassembled WGS sequence"/>
</dbReference>